<dbReference type="PANTHER" id="PTHR22807:SF34">
    <property type="entry name" value="TRNA (CYTOSINE(72)-C(5))-METHYLTRANSFERASE NSUN6"/>
    <property type="match status" value="1"/>
</dbReference>
<evidence type="ECO:0000256" key="1">
    <source>
        <dbReference type="ARBA" id="ARBA00022603"/>
    </source>
</evidence>
<dbReference type="PANTHER" id="PTHR22807">
    <property type="entry name" value="NOP2 YEAST -RELATED NOL1/NOP2/FMU SUN DOMAIN-CONTAINING"/>
    <property type="match status" value="1"/>
</dbReference>
<dbReference type="EMBL" id="JAHRHJ020000006">
    <property type="protein sequence ID" value="KAH9311903.1"/>
    <property type="molecule type" value="Genomic_DNA"/>
</dbReference>
<name>A0AA38FXH8_TAXCH</name>
<keyword evidence="3 5" id="KW-0949">S-adenosyl-L-methionine</keyword>
<accession>A0AA38FXH8</accession>
<dbReference type="GO" id="GO:0003723">
    <property type="term" value="F:RNA binding"/>
    <property type="evidence" value="ECO:0007669"/>
    <property type="project" value="UniProtKB-UniRule"/>
</dbReference>
<feature type="binding site" evidence="5">
    <location>
        <position position="174"/>
    </location>
    <ligand>
        <name>S-adenosyl-L-methionine</name>
        <dbReference type="ChEBI" id="CHEBI:59789"/>
    </ligand>
</feature>
<dbReference type="Proteomes" id="UP000824469">
    <property type="component" value="Unassembled WGS sequence"/>
</dbReference>
<feature type="binding site" evidence="5">
    <location>
        <position position="147"/>
    </location>
    <ligand>
        <name>S-adenosyl-L-methionine</name>
        <dbReference type="ChEBI" id="CHEBI:59789"/>
    </ligand>
</feature>
<dbReference type="SUPFAM" id="SSF53335">
    <property type="entry name" value="S-adenosyl-L-methionine-dependent methyltransferases"/>
    <property type="match status" value="1"/>
</dbReference>
<dbReference type="InterPro" id="IPR049560">
    <property type="entry name" value="MeTrfase_RsmB-F_NOP2_cat"/>
</dbReference>
<keyword evidence="4 5" id="KW-0694">RNA-binding</keyword>
<feature type="binding site" evidence="5">
    <location>
        <begin position="123"/>
        <end position="129"/>
    </location>
    <ligand>
        <name>S-adenosyl-L-methionine</name>
        <dbReference type="ChEBI" id="CHEBI:59789"/>
    </ligand>
</feature>
<feature type="non-terminal residue" evidence="7">
    <location>
        <position position="237"/>
    </location>
</feature>
<evidence type="ECO:0000313" key="8">
    <source>
        <dbReference type="Proteomes" id="UP000824469"/>
    </source>
</evidence>
<dbReference type="InterPro" id="IPR001678">
    <property type="entry name" value="MeTrfase_RsmB-F_NOP2_dom"/>
</dbReference>
<protein>
    <recommendedName>
        <fullName evidence="6">SAM-dependent MTase RsmB/NOP-type domain-containing protein</fullName>
    </recommendedName>
</protein>
<proteinExistence type="inferred from homology"/>
<keyword evidence="1 5" id="KW-0489">Methyltransferase</keyword>
<dbReference type="OMA" id="NGENNDR"/>
<dbReference type="InterPro" id="IPR023267">
    <property type="entry name" value="RCMT"/>
</dbReference>
<dbReference type="Gene3D" id="3.40.50.150">
    <property type="entry name" value="Vaccinia Virus protein VP39"/>
    <property type="match status" value="1"/>
</dbReference>
<keyword evidence="8" id="KW-1185">Reference proteome</keyword>
<evidence type="ECO:0000256" key="5">
    <source>
        <dbReference type="PROSITE-ProRule" id="PRU01023"/>
    </source>
</evidence>
<feature type="domain" description="SAM-dependent MTase RsmB/NOP-type" evidence="6">
    <location>
        <begin position="27"/>
        <end position="237"/>
    </location>
</feature>
<feature type="non-terminal residue" evidence="7">
    <location>
        <position position="1"/>
    </location>
</feature>
<dbReference type="GO" id="GO:0001510">
    <property type="term" value="P:RNA methylation"/>
    <property type="evidence" value="ECO:0007669"/>
    <property type="project" value="InterPro"/>
</dbReference>
<organism evidence="7 8">
    <name type="scientific">Taxus chinensis</name>
    <name type="common">Chinese yew</name>
    <name type="synonym">Taxus wallichiana var. chinensis</name>
    <dbReference type="NCBI Taxonomy" id="29808"/>
    <lineage>
        <taxon>Eukaryota</taxon>
        <taxon>Viridiplantae</taxon>
        <taxon>Streptophyta</taxon>
        <taxon>Embryophyta</taxon>
        <taxon>Tracheophyta</taxon>
        <taxon>Spermatophyta</taxon>
        <taxon>Pinopsida</taxon>
        <taxon>Pinidae</taxon>
        <taxon>Conifers II</taxon>
        <taxon>Cupressales</taxon>
        <taxon>Taxaceae</taxon>
        <taxon>Taxus</taxon>
    </lineage>
</organism>
<reference evidence="7 8" key="1">
    <citation type="journal article" date="2021" name="Nat. Plants">
        <title>The Taxus genome provides insights into paclitaxel biosynthesis.</title>
        <authorList>
            <person name="Xiong X."/>
            <person name="Gou J."/>
            <person name="Liao Q."/>
            <person name="Li Y."/>
            <person name="Zhou Q."/>
            <person name="Bi G."/>
            <person name="Li C."/>
            <person name="Du R."/>
            <person name="Wang X."/>
            <person name="Sun T."/>
            <person name="Guo L."/>
            <person name="Liang H."/>
            <person name="Lu P."/>
            <person name="Wu Y."/>
            <person name="Zhang Z."/>
            <person name="Ro D.K."/>
            <person name="Shang Y."/>
            <person name="Huang S."/>
            <person name="Yan J."/>
        </authorList>
    </citation>
    <scope>NUCLEOTIDE SEQUENCE [LARGE SCALE GENOMIC DNA]</scope>
    <source>
        <strain evidence="7">Ta-2019</strain>
    </source>
</reference>
<dbReference type="Pfam" id="PF01189">
    <property type="entry name" value="Methyltr_RsmB-F"/>
    <property type="match status" value="1"/>
</dbReference>
<dbReference type="PROSITE" id="PS50890">
    <property type="entry name" value="PUA"/>
    <property type="match status" value="1"/>
</dbReference>
<comment type="caution">
    <text evidence="7">The sequence shown here is derived from an EMBL/GenBank/DDBJ whole genome shotgun (WGS) entry which is preliminary data.</text>
</comment>
<dbReference type="GO" id="GO:0008173">
    <property type="term" value="F:RNA methyltransferase activity"/>
    <property type="evidence" value="ECO:0007669"/>
    <property type="project" value="InterPro"/>
</dbReference>
<gene>
    <name evidence="7" type="ORF">KI387_026938</name>
</gene>
<evidence type="ECO:0000259" key="6">
    <source>
        <dbReference type="PROSITE" id="PS51686"/>
    </source>
</evidence>
<sequence>VLACSAHVEKGDTVAVSVAVEHHDPIVGWAVGITRGTVLSREEADAYYIERSGLYIGRGTALMSRTEIFRETQGIAIKMMAKIYRHPPFHGVLKGEIFLQNLPSIIAAHVLDPKPGEKILDMCAAPGGKTTAIAMLMEDKGELIATDRSHNKVVNIQNLAEEMGLTCVHAYKLDALKAVKTDESSDAVCTSLSLLTCKQTEDTILDKQLISCTTNGENNDRLNHLQAFSNYSQDKTN</sequence>
<evidence type="ECO:0000256" key="4">
    <source>
        <dbReference type="ARBA" id="ARBA00022884"/>
    </source>
</evidence>
<evidence type="ECO:0000256" key="3">
    <source>
        <dbReference type="ARBA" id="ARBA00022691"/>
    </source>
</evidence>
<comment type="caution">
    <text evidence="5">Lacks conserved residue(s) required for the propagation of feature annotation.</text>
</comment>
<comment type="similarity">
    <text evidence="5">Belongs to the class I-like SAM-binding methyltransferase superfamily. RsmB/NOP family.</text>
</comment>
<dbReference type="AlphaFoldDB" id="A0AA38FXH8"/>
<evidence type="ECO:0000256" key="2">
    <source>
        <dbReference type="ARBA" id="ARBA00022679"/>
    </source>
</evidence>
<evidence type="ECO:0000313" key="7">
    <source>
        <dbReference type="EMBL" id="KAH9311903.1"/>
    </source>
</evidence>
<dbReference type="PROSITE" id="PS51686">
    <property type="entry name" value="SAM_MT_RSMB_NOP"/>
    <property type="match status" value="1"/>
</dbReference>
<dbReference type="InterPro" id="IPR029063">
    <property type="entry name" value="SAM-dependent_MTases_sf"/>
</dbReference>
<keyword evidence="2 5" id="KW-0808">Transferase</keyword>